<dbReference type="SUPFAM" id="SSF47473">
    <property type="entry name" value="EF-hand"/>
    <property type="match status" value="1"/>
</dbReference>
<name>A0A9P1BRT6_9DINO</name>
<keyword evidence="1" id="KW-0812">Transmembrane</keyword>
<evidence type="ECO:0000256" key="1">
    <source>
        <dbReference type="SAM" id="Phobius"/>
    </source>
</evidence>
<dbReference type="Proteomes" id="UP001152797">
    <property type="component" value="Unassembled WGS sequence"/>
</dbReference>
<sequence length="518" mass="58040">MFHYEPSTLCTPIGTPAIFAAFSEVNFDYWSSPRSVPWRGDGPRLSELGERWDTESEMSELVSAKFFASLEAKGFSIISIKIVEKVGGLNGSKICMQIVVVRRITILLLRFFLPLSFLLFIPFAGFFIPIELVMPRVATGFISFLSLQVFRTMAYSLIPKPSSSLLWMDVAMFSVTVIMFVSLLENVLAQVLRAAISSQASRFVDNLSRVTFPLMALLILFLLFAMGAARTDTNTTMAVCLTLLCVWLVSFSFAVTFYCRYLARMLMKTLVKHVSANSRYNVISFDQKELRVVFEVFDEEDTGSIAADKVFQKLQRHGLSLAPEGATKFQERLRAVFQRLDAAKGQLDLKGFCQNFQELFHLDRAARAPDEPHEAQDVEGSVETLQLDEEEGTHPFEALLEAAAHASAMAALPVAQIFQRVLWSAARMDYNDIQSQKILGEASSILRFALSPRAQPEAQLKVMMEAFQQALVSALPGLRNETAPRKLCEVLAQDGPIKDIRTALQQCIMDWRRESGMA</sequence>
<comment type="caution">
    <text evidence="2">The sequence shown here is derived from an EMBL/GenBank/DDBJ whole genome shotgun (WGS) entry which is preliminary data.</text>
</comment>
<accession>A0A9P1BRT6</accession>
<dbReference type="EMBL" id="CAMXCT030000335">
    <property type="protein sequence ID" value="CAL4764615.1"/>
    <property type="molecule type" value="Genomic_DNA"/>
</dbReference>
<evidence type="ECO:0008006" key="5">
    <source>
        <dbReference type="Google" id="ProtNLM"/>
    </source>
</evidence>
<feature type="transmembrane region" description="Helical" evidence="1">
    <location>
        <begin position="210"/>
        <end position="229"/>
    </location>
</feature>
<feature type="transmembrane region" description="Helical" evidence="1">
    <location>
        <begin position="235"/>
        <end position="259"/>
    </location>
</feature>
<dbReference type="Gene3D" id="1.20.58.390">
    <property type="entry name" value="Neurotransmitter-gated ion-channel transmembrane domain"/>
    <property type="match status" value="1"/>
</dbReference>
<protein>
    <recommendedName>
        <fullName evidence="5">EF-hand domain-containing protein</fullName>
    </recommendedName>
</protein>
<evidence type="ECO:0000313" key="2">
    <source>
        <dbReference type="EMBL" id="CAI3977303.1"/>
    </source>
</evidence>
<feature type="transmembrane region" description="Helical" evidence="1">
    <location>
        <begin position="137"/>
        <end position="158"/>
    </location>
</feature>
<reference evidence="3 4" key="2">
    <citation type="submission" date="2024-05" db="EMBL/GenBank/DDBJ databases">
        <authorList>
            <person name="Chen Y."/>
            <person name="Shah S."/>
            <person name="Dougan E. K."/>
            <person name="Thang M."/>
            <person name="Chan C."/>
        </authorList>
    </citation>
    <scope>NUCLEOTIDE SEQUENCE [LARGE SCALE GENOMIC DNA]</scope>
</reference>
<proteinExistence type="predicted"/>
<evidence type="ECO:0000313" key="4">
    <source>
        <dbReference type="Proteomes" id="UP001152797"/>
    </source>
</evidence>
<gene>
    <name evidence="2" type="ORF">C1SCF055_LOCUS5455</name>
</gene>
<dbReference type="InterPro" id="IPR038050">
    <property type="entry name" value="Neuro_actylchol_rec"/>
</dbReference>
<dbReference type="EMBL" id="CAMXCT020000335">
    <property type="protein sequence ID" value="CAL1130678.1"/>
    <property type="molecule type" value="Genomic_DNA"/>
</dbReference>
<feature type="transmembrane region" description="Helical" evidence="1">
    <location>
        <begin position="170"/>
        <end position="189"/>
    </location>
</feature>
<reference evidence="2" key="1">
    <citation type="submission" date="2022-10" db="EMBL/GenBank/DDBJ databases">
        <authorList>
            <person name="Chen Y."/>
            <person name="Dougan E. K."/>
            <person name="Chan C."/>
            <person name="Rhodes N."/>
            <person name="Thang M."/>
        </authorList>
    </citation>
    <scope>NUCLEOTIDE SEQUENCE</scope>
</reference>
<evidence type="ECO:0000313" key="3">
    <source>
        <dbReference type="EMBL" id="CAL4764615.1"/>
    </source>
</evidence>
<dbReference type="Gene3D" id="1.10.238.10">
    <property type="entry name" value="EF-hand"/>
    <property type="match status" value="1"/>
</dbReference>
<dbReference type="EMBL" id="CAMXCT010000335">
    <property type="protein sequence ID" value="CAI3977303.1"/>
    <property type="molecule type" value="Genomic_DNA"/>
</dbReference>
<organism evidence="2">
    <name type="scientific">Cladocopium goreaui</name>
    <dbReference type="NCBI Taxonomy" id="2562237"/>
    <lineage>
        <taxon>Eukaryota</taxon>
        <taxon>Sar</taxon>
        <taxon>Alveolata</taxon>
        <taxon>Dinophyceae</taxon>
        <taxon>Suessiales</taxon>
        <taxon>Symbiodiniaceae</taxon>
        <taxon>Cladocopium</taxon>
    </lineage>
</organism>
<feature type="transmembrane region" description="Helical" evidence="1">
    <location>
        <begin position="107"/>
        <end position="130"/>
    </location>
</feature>
<dbReference type="AlphaFoldDB" id="A0A9P1BRT6"/>
<dbReference type="InterPro" id="IPR011992">
    <property type="entry name" value="EF-hand-dom_pair"/>
</dbReference>
<keyword evidence="1" id="KW-0472">Membrane</keyword>
<keyword evidence="4" id="KW-1185">Reference proteome</keyword>
<keyword evidence="1" id="KW-1133">Transmembrane helix</keyword>